<dbReference type="EC" id="3.4.24.-" evidence="11"/>
<keyword evidence="11" id="KW-0479">Metal-binding</keyword>
<comment type="caution">
    <text evidence="13">The sequence shown here is derived from an EMBL/GenBank/DDBJ whole genome shotgun (WGS) entry which is preliminary data.</text>
</comment>
<keyword evidence="8 11" id="KW-1133">Transmembrane helix</keyword>
<dbReference type="SMART" id="SM00228">
    <property type="entry name" value="PDZ"/>
    <property type="match status" value="1"/>
</dbReference>
<feature type="domain" description="PDZ" evidence="12">
    <location>
        <begin position="132"/>
        <end position="180"/>
    </location>
</feature>
<feature type="transmembrane region" description="Helical" evidence="11">
    <location>
        <begin position="352"/>
        <end position="370"/>
    </location>
</feature>
<evidence type="ECO:0000256" key="7">
    <source>
        <dbReference type="ARBA" id="ARBA00022833"/>
    </source>
</evidence>
<evidence type="ECO:0000256" key="3">
    <source>
        <dbReference type="ARBA" id="ARBA00007931"/>
    </source>
</evidence>
<evidence type="ECO:0000256" key="1">
    <source>
        <dbReference type="ARBA" id="ARBA00001947"/>
    </source>
</evidence>
<dbReference type="RefSeq" id="WP_184043625.1">
    <property type="nucleotide sequence ID" value="NZ_JACIGK010000009.1"/>
</dbReference>
<keyword evidence="10 11" id="KW-0472">Membrane</keyword>
<dbReference type="Pfam" id="PF02163">
    <property type="entry name" value="Peptidase_M50"/>
    <property type="match status" value="1"/>
</dbReference>
<evidence type="ECO:0000256" key="9">
    <source>
        <dbReference type="ARBA" id="ARBA00023049"/>
    </source>
</evidence>
<dbReference type="InterPro" id="IPR008915">
    <property type="entry name" value="Peptidase_M50"/>
</dbReference>
<dbReference type="InterPro" id="IPR036034">
    <property type="entry name" value="PDZ_sf"/>
</dbReference>
<keyword evidence="9 11" id="KW-0482">Metalloprotease</keyword>
<comment type="cofactor">
    <cofactor evidence="1 11">
        <name>Zn(2+)</name>
        <dbReference type="ChEBI" id="CHEBI:29105"/>
    </cofactor>
</comment>
<dbReference type="EMBL" id="JACIGK010000009">
    <property type="protein sequence ID" value="MBB4265847.1"/>
    <property type="molecule type" value="Genomic_DNA"/>
</dbReference>
<evidence type="ECO:0000256" key="4">
    <source>
        <dbReference type="ARBA" id="ARBA00022670"/>
    </source>
</evidence>
<keyword evidence="7 11" id="KW-0862">Zinc</keyword>
<dbReference type="AlphaFoldDB" id="A0A7W6W9W8"/>
<sequence>MDVLLSLAAVDPLDFAVKALAFIVVISLVVFVHEMGHFLVARWCGVRVEVFSIGFGPELIGRDDRLGTRWKLAAVPLGGYVKFFGDADASSGRADDAVEMTEEERRVSFHHKSVWSRIAIVFAGPAANFLFAIAVFAGVYGLLGQTAIPPVVADVQAGSAAAEAGIRPGDRILAVDGRRITRFEDLQQRVPIANGAPMTLTIARDGREVTLDAQPRFAEIEDSFGETRRQAMLGIVADGTTQEIIRLGPGEALVTALAKTYGLVEATLVTLGQMIGGERGTEDLGGPLRIAQLSGHVAELGFVSLLMFTAFLSTNLGLINLFPIPVLDGGHLAFYAVEAVRGRPLDETAQEYGFRLGLVMIVGLMVFVTWNDIVRLING</sequence>
<evidence type="ECO:0000313" key="14">
    <source>
        <dbReference type="Proteomes" id="UP000554286"/>
    </source>
</evidence>
<keyword evidence="6 11" id="KW-0378">Hydrolase</keyword>
<proteinExistence type="inferred from homology"/>
<dbReference type="CDD" id="cd23081">
    <property type="entry name" value="cpPDZ_EcRseP-like"/>
    <property type="match status" value="1"/>
</dbReference>
<comment type="subcellular location">
    <subcellularLocation>
        <location evidence="2">Membrane</location>
        <topology evidence="2">Multi-pass membrane protein</topology>
    </subcellularLocation>
</comment>
<dbReference type="InterPro" id="IPR041489">
    <property type="entry name" value="PDZ_6"/>
</dbReference>
<dbReference type="InterPro" id="IPR004387">
    <property type="entry name" value="Pept_M50_Zn"/>
</dbReference>
<evidence type="ECO:0000256" key="10">
    <source>
        <dbReference type="ARBA" id="ARBA00023136"/>
    </source>
</evidence>
<comment type="similarity">
    <text evidence="3 11">Belongs to the peptidase M50B family.</text>
</comment>
<gene>
    <name evidence="13" type="ORF">GGD89_001472</name>
</gene>
<dbReference type="Gene3D" id="2.30.42.10">
    <property type="match status" value="1"/>
</dbReference>
<evidence type="ECO:0000256" key="8">
    <source>
        <dbReference type="ARBA" id="ARBA00022989"/>
    </source>
</evidence>
<dbReference type="SUPFAM" id="SSF50156">
    <property type="entry name" value="PDZ domain-like"/>
    <property type="match status" value="1"/>
</dbReference>
<evidence type="ECO:0000313" key="13">
    <source>
        <dbReference type="EMBL" id="MBB4265847.1"/>
    </source>
</evidence>
<accession>A0A7W6W9W8</accession>
<dbReference type="Proteomes" id="UP000554286">
    <property type="component" value="Unassembled WGS sequence"/>
</dbReference>
<dbReference type="GO" id="GO:0016020">
    <property type="term" value="C:membrane"/>
    <property type="evidence" value="ECO:0007669"/>
    <property type="project" value="UniProtKB-SubCell"/>
</dbReference>
<protein>
    <recommendedName>
        <fullName evidence="11">Zinc metalloprotease</fullName>
        <ecNumber evidence="11">3.4.24.-</ecNumber>
    </recommendedName>
</protein>
<feature type="transmembrane region" description="Helical" evidence="11">
    <location>
        <begin position="15"/>
        <end position="32"/>
    </location>
</feature>
<dbReference type="CDD" id="cd06163">
    <property type="entry name" value="S2P-M50_PDZ_RseP-like"/>
    <property type="match status" value="1"/>
</dbReference>
<dbReference type="Pfam" id="PF17820">
    <property type="entry name" value="PDZ_6"/>
    <property type="match status" value="1"/>
</dbReference>
<evidence type="ECO:0000259" key="12">
    <source>
        <dbReference type="PROSITE" id="PS50106"/>
    </source>
</evidence>
<dbReference type="PANTHER" id="PTHR42837">
    <property type="entry name" value="REGULATOR OF SIGMA-E PROTEASE RSEP"/>
    <property type="match status" value="1"/>
</dbReference>
<evidence type="ECO:0000256" key="5">
    <source>
        <dbReference type="ARBA" id="ARBA00022692"/>
    </source>
</evidence>
<feature type="transmembrane region" description="Helical" evidence="11">
    <location>
        <begin position="114"/>
        <end position="143"/>
    </location>
</feature>
<evidence type="ECO:0000256" key="11">
    <source>
        <dbReference type="RuleBase" id="RU362031"/>
    </source>
</evidence>
<dbReference type="PANTHER" id="PTHR42837:SF2">
    <property type="entry name" value="MEMBRANE METALLOPROTEASE ARASP2, CHLOROPLASTIC-RELATED"/>
    <property type="match status" value="1"/>
</dbReference>
<evidence type="ECO:0000256" key="6">
    <source>
        <dbReference type="ARBA" id="ARBA00022801"/>
    </source>
</evidence>
<name>A0A7W6W9W8_9PROT</name>
<organism evidence="13 14">
    <name type="scientific">Roseospira visakhapatnamensis</name>
    <dbReference type="NCBI Taxonomy" id="390880"/>
    <lineage>
        <taxon>Bacteria</taxon>
        <taxon>Pseudomonadati</taxon>
        <taxon>Pseudomonadota</taxon>
        <taxon>Alphaproteobacteria</taxon>
        <taxon>Rhodospirillales</taxon>
        <taxon>Rhodospirillaceae</taxon>
        <taxon>Roseospira</taxon>
    </lineage>
</organism>
<dbReference type="InterPro" id="IPR001478">
    <property type="entry name" value="PDZ"/>
</dbReference>
<dbReference type="PROSITE" id="PS50106">
    <property type="entry name" value="PDZ"/>
    <property type="match status" value="1"/>
</dbReference>
<reference evidence="13 14" key="1">
    <citation type="submission" date="2020-08" db="EMBL/GenBank/DDBJ databases">
        <title>Genome sequencing of Purple Non-Sulfur Bacteria from various extreme environments.</title>
        <authorList>
            <person name="Mayer M."/>
        </authorList>
    </citation>
    <scope>NUCLEOTIDE SEQUENCE [LARGE SCALE GENOMIC DNA]</scope>
    <source>
        <strain evidence="13 14">JA131</strain>
    </source>
</reference>
<evidence type="ECO:0000256" key="2">
    <source>
        <dbReference type="ARBA" id="ARBA00004141"/>
    </source>
</evidence>
<dbReference type="NCBIfam" id="TIGR00054">
    <property type="entry name" value="RIP metalloprotease RseP"/>
    <property type="match status" value="1"/>
</dbReference>
<dbReference type="GO" id="GO:0004222">
    <property type="term" value="F:metalloendopeptidase activity"/>
    <property type="evidence" value="ECO:0007669"/>
    <property type="project" value="InterPro"/>
</dbReference>
<dbReference type="GO" id="GO:0046872">
    <property type="term" value="F:metal ion binding"/>
    <property type="evidence" value="ECO:0007669"/>
    <property type="project" value="UniProtKB-KW"/>
</dbReference>
<dbReference type="GO" id="GO:0006508">
    <property type="term" value="P:proteolysis"/>
    <property type="evidence" value="ECO:0007669"/>
    <property type="project" value="UniProtKB-KW"/>
</dbReference>
<keyword evidence="5 11" id="KW-0812">Transmembrane</keyword>
<keyword evidence="4 13" id="KW-0645">Protease</keyword>
<keyword evidence="14" id="KW-1185">Reference proteome</keyword>